<keyword evidence="2" id="KW-1185">Reference proteome</keyword>
<evidence type="ECO:0000313" key="1">
    <source>
        <dbReference type="EMBL" id="TFK41842.1"/>
    </source>
</evidence>
<dbReference type="AlphaFoldDB" id="A0A5C3M960"/>
<dbReference type="EMBL" id="ML213593">
    <property type="protein sequence ID" value="TFK41842.1"/>
    <property type="molecule type" value="Genomic_DNA"/>
</dbReference>
<dbReference type="OrthoDB" id="2555959at2759"/>
<dbReference type="Proteomes" id="UP000308652">
    <property type="component" value="Unassembled WGS sequence"/>
</dbReference>
<proteinExistence type="predicted"/>
<accession>A0A5C3M960</accession>
<evidence type="ECO:0000313" key="2">
    <source>
        <dbReference type="Proteomes" id="UP000308652"/>
    </source>
</evidence>
<name>A0A5C3M960_9AGAR</name>
<protein>
    <submittedName>
        <fullName evidence="1">Uncharacterized protein</fullName>
    </submittedName>
</protein>
<sequence length="81" mass="8679">MSKSAKKLELPAVNRTLIQSWRSAHRLIQYTASLTSLPIVLPPGTRLAFSLGVCMVGLAGIAISDYIEKKVPATPELSGKS</sequence>
<gene>
    <name evidence="1" type="ORF">BDQ12DRAFT_342163</name>
</gene>
<reference evidence="1 2" key="1">
    <citation type="journal article" date="2019" name="Nat. Ecol. Evol.">
        <title>Megaphylogeny resolves global patterns of mushroom evolution.</title>
        <authorList>
            <person name="Varga T."/>
            <person name="Krizsan K."/>
            <person name="Foldi C."/>
            <person name="Dima B."/>
            <person name="Sanchez-Garcia M."/>
            <person name="Sanchez-Ramirez S."/>
            <person name="Szollosi G.J."/>
            <person name="Szarkandi J.G."/>
            <person name="Papp V."/>
            <person name="Albert L."/>
            <person name="Andreopoulos W."/>
            <person name="Angelini C."/>
            <person name="Antonin V."/>
            <person name="Barry K.W."/>
            <person name="Bougher N.L."/>
            <person name="Buchanan P."/>
            <person name="Buyck B."/>
            <person name="Bense V."/>
            <person name="Catcheside P."/>
            <person name="Chovatia M."/>
            <person name="Cooper J."/>
            <person name="Damon W."/>
            <person name="Desjardin D."/>
            <person name="Finy P."/>
            <person name="Geml J."/>
            <person name="Haridas S."/>
            <person name="Hughes K."/>
            <person name="Justo A."/>
            <person name="Karasinski D."/>
            <person name="Kautmanova I."/>
            <person name="Kiss B."/>
            <person name="Kocsube S."/>
            <person name="Kotiranta H."/>
            <person name="LaButti K.M."/>
            <person name="Lechner B.E."/>
            <person name="Liimatainen K."/>
            <person name="Lipzen A."/>
            <person name="Lukacs Z."/>
            <person name="Mihaltcheva S."/>
            <person name="Morgado L.N."/>
            <person name="Niskanen T."/>
            <person name="Noordeloos M.E."/>
            <person name="Ohm R.A."/>
            <person name="Ortiz-Santana B."/>
            <person name="Ovrebo C."/>
            <person name="Racz N."/>
            <person name="Riley R."/>
            <person name="Savchenko A."/>
            <person name="Shiryaev A."/>
            <person name="Soop K."/>
            <person name="Spirin V."/>
            <person name="Szebenyi C."/>
            <person name="Tomsovsky M."/>
            <person name="Tulloss R.E."/>
            <person name="Uehling J."/>
            <person name="Grigoriev I.V."/>
            <person name="Vagvolgyi C."/>
            <person name="Papp T."/>
            <person name="Martin F.M."/>
            <person name="Miettinen O."/>
            <person name="Hibbett D.S."/>
            <person name="Nagy L.G."/>
        </authorList>
    </citation>
    <scope>NUCLEOTIDE SEQUENCE [LARGE SCALE GENOMIC DNA]</scope>
    <source>
        <strain evidence="1 2">CBS 166.37</strain>
    </source>
</reference>
<organism evidence="1 2">
    <name type="scientific">Crucibulum laeve</name>
    <dbReference type="NCBI Taxonomy" id="68775"/>
    <lineage>
        <taxon>Eukaryota</taxon>
        <taxon>Fungi</taxon>
        <taxon>Dikarya</taxon>
        <taxon>Basidiomycota</taxon>
        <taxon>Agaricomycotina</taxon>
        <taxon>Agaricomycetes</taxon>
        <taxon>Agaricomycetidae</taxon>
        <taxon>Agaricales</taxon>
        <taxon>Agaricineae</taxon>
        <taxon>Nidulariaceae</taxon>
        <taxon>Crucibulum</taxon>
    </lineage>
</organism>